<gene>
    <name evidence="1" type="ORF">BpHYR1_021437</name>
</gene>
<protein>
    <submittedName>
        <fullName evidence="1">Uncharacterized protein</fullName>
    </submittedName>
</protein>
<reference evidence="1 2" key="1">
    <citation type="journal article" date="2018" name="Sci. Rep.">
        <title>Genomic signatures of local adaptation to the degree of environmental predictability in rotifers.</title>
        <authorList>
            <person name="Franch-Gras L."/>
            <person name="Hahn C."/>
            <person name="Garcia-Roger E.M."/>
            <person name="Carmona M.J."/>
            <person name="Serra M."/>
            <person name="Gomez A."/>
        </authorList>
    </citation>
    <scope>NUCLEOTIDE SEQUENCE [LARGE SCALE GENOMIC DNA]</scope>
    <source>
        <strain evidence="1">HYR1</strain>
    </source>
</reference>
<dbReference type="Proteomes" id="UP000276133">
    <property type="component" value="Unassembled WGS sequence"/>
</dbReference>
<evidence type="ECO:0000313" key="2">
    <source>
        <dbReference type="Proteomes" id="UP000276133"/>
    </source>
</evidence>
<proteinExistence type="predicted"/>
<evidence type="ECO:0000313" key="1">
    <source>
        <dbReference type="EMBL" id="RNA07450.1"/>
    </source>
</evidence>
<sequence length="333" mass="38337">MSIYLNCHFKYRLYFENWKLSALFLKQKILSKFLNNPISNAIQKTSNLTEFEDEFIKISDINKLAVTNRELNEFFSSFHPSFSANCKQILSQSPSRNTSLCVFEFKSTCPANPAKGCTANEVPIMISNLHLLKSLKFEIKAFLASQASACSLILFTLYARELELSFCLLNLLILLNNQYFEPNDSLLKSGIFAFVEIPAPVITITSFVSAKKLTIPSMSTEFSFCCDFPLNTDDTFFWTRYFKIRIYSMFRRMRAATIHYSEVKLLRKFTNFYVKNASKNKLPNFTTPFELHQLTLFNSSDLLDCILHDFCTSLADFETALSHSALKTRMGRI</sequence>
<dbReference type="EMBL" id="REGN01007036">
    <property type="protein sequence ID" value="RNA07450.1"/>
    <property type="molecule type" value="Genomic_DNA"/>
</dbReference>
<organism evidence="1 2">
    <name type="scientific">Brachionus plicatilis</name>
    <name type="common">Marine rotifer</name>
    <name type="synonym">Brachionus muelleri</name>
    <dbReference type="NCBI Taxonomy" id="10195"/>
    <lineage>
        <taxon>Eukaryota</taxon>
        <taxon>Metazoa</taxon>
        <taxon>Spiralia</taxon>
        <taxon>Gnathifera</taxon>
        <taxon>Rotifera</taxon>
        <taxon>Eurotatoria</taxon>
        <taxon>Monogononta</taxon>
        <taxon>Pseudotrocha</taxon>
        <taxon>Ploima</taxon>
        <taxon>Brachionidae</taxon>
        <taxon>Brachionus</taxon>
    </lineage>
</organism>
<accession>A0A3M7Q7R1</accession>
<comment type="caution">
    <text evidence="1">The sequence shown here is derived from an EMBL/GenBank/DDBJ whole genome shotgun (WGS) entry which is preliminary data.</text>
</comment>
<keyword evidence="2" id="KW-1185">Reference proteome</keyword>
<dbReference type="AlphaFoldDB" id="A0A3M7Q7R1"/>
<name>A0A3M7Q7R1_BRAPC</name>